<organism evidence="11 12">
    <name type="scientific">Aspergillus caelatus</name>
    <dbReference type="NCBI Taxonomy" id="61420"/>
    <lineage>
        <taxon>Eukaryota</taxon>
        <taxon>Fungi</taxon>
        <taxon>Dikarya</taxon>
        <taxon>Ascomycota</taxon>
        <taxon>Pezizomycotina</taxon>
        <taxon>Eurotiomycetes</taxon>
        <taxon>Eurotiomycetidae</taxon>
        <taxon>Eurotiales</taxon>
        <taxon>Aspergillaceae</taxon>
        <taxon>Aspergillus</taxon>
        <taxon>Aspergillus subgen. Circumdati</taxon>
    </lineage>
</organism>
<dbReference type="EMBL" id="ML737584">
    <property type="protein sequence ID" value="KAE8368471.1"/>
    <property type="molecule type" value="Genomic_DNA"/>
</dbReference>
<dbReference type="GeneID" id="43656338"/>
<dbReference type="PANTHER" id="PTHR31646">
    <property type="entry name" value="ALPHA-1,2-MANNOSYLTRANSFERASE MNN2"/>
    <property type="match status" value="1"/>
</dbReference>
<dbReference type="InterPro" id="IPR022751">
    <property type="entry name" value="Alpha_mannosyltransferase"/>
</dbReference>
<dbReference type="GO" id="GO:0000026">
    <property type="term" value="F:alpha-1,2-mannosyltransferase activity"/>
    <property type="evidence" value="ECO:0007669"/>
    <property type="project" value="TreeGrafter"/>
</dbReference>
<dbReference type="OrthoDB" id="4484309at2759"/>
<keyword evidence="8" id="KW-0333">Golgi apparatus</keyword>
<evidence type="ECO:0000313" key="12">
    <source>
        <dbReference type="Proteomes" id="UP000326268"/>
    </source>
</evidence>
<keyword evidence="11" id="KW-0328">Glycosyltransferase</keyword>
<feature type="transmembrane region" description="Helical" evidence="10">
    <location>
        <begin position="12"/>
        <end position="30"/>
    </location>
</feature>
<evidence type="ECO:0000313" key="11">
    <source>
        <dbReference type="EMBL" id="KAE8368471.1"/>
    </source>
</evidence>
<dbReference type="AlphaFoldDB" id="A0A5N7AF23"/>
<keyword evidence="6" id="KW-0735">Signal-anchor</keyword>
<gene>
    <name evidence="11" type="ORF">BDV27DRAFT_154026</name>
</gene>
<evidence type="ECO:0000256" key="2">
    <source>
        <dbReference type="ARBA" id="ARBA00004922"/>
    </source>
</evidence>
<dbReference type="Pfam" id="PF11051">
    <property type="entry name" value="Mannosyl_trans3"/>
    <property type="match status" value="2"/>
</dbReference>
<keyword evidence="5 10" id="KW-0812">Transmembrane</keyword>
<evidence type="ECO:0000256" key="3">
    <source>
        <dbReference type="ARBA" id="ARBA00009105"/>
    </source>
</evidence>
<dbReference type="Proteomes" id="UP000326268">
    <property type="component" value="Unassembled WGS sequence"/>
</dbReference>
<comment type="pathway">
    <text evidence="2">Protein modification; protein glycosylation.</text>
</comment>
<dbReference type="GO" id="GO:0046354">
    <property type="term" value="P:mannan biosynthetic process"/>
    <property type="evidence" value="ECO:0007669"/>
    <property type="project" value="TreeGrafter"/>
</dbReference>
<evidence type="ECO:0000256" key="8">
    <source>
        <dbReference type="ARBA" id="ARBA00023034"/>
    </source>
</evidence>
<reference evidence="11 12" key="1">
    <citation type="submission" date="2019-04" db="EMBL/GenBank/DDBJ databases">
        <title>Friends and foes A comparative genomics studyof 23 Aspergillus species from section Flavi.</title>
        <authorList>
            <consortium name="DOE Joint Genome Institute"/>
            <person name="Kjaerbolling I."/>
            <person name="Vesth T."/>
            <person name="Frisvad J.C."/>
            <person name="Nybo J.L."/>
            <person name="Theobald S."/>
            <person name="Kildgaard S."/>
            <person name="Isbrandt T."/>
            <person name="Kuo A."/>
            <person name="Sato A."/>
            <person name="Lyhne E.K."/>
            <person name="Kogle M.E."/>
            <person name="Wiebenga A."/>
            <person name="Kun R.S."/>
            <person name="Lubbers R.J."/>
            <person name="Makela M.R."/>
            <person name="Barry K."/>
            <person name="Chovatia M."/>
            <person name="Clum A."/>
            <person name="Daum C."/>
            <person name="Haridas S."/>
            <person name="He G."/>
            <person name="LaButti K."/>
            <person name="Lipzen A."/>
            <person name="Mondo S."/>
            <person name="Riley R."/>
            <person name="Salamov A."/>
            <person name="Simmons B.A."/>
            <person name="Magnuson J.K."/>
            <person name="Henrissat B."/>
            <person name="Mortensen U.H."/>
            <person name="Larsen T.O."/>
            <person name="Devries R.P."/>
            <person name="Grigoriev I.V."/>
            <person name="Machida M."/>
            <person name="Baker S.E."/>
            <person name="Andersen M.R."/>
        </authorList>
    </citation>
    <scope>NUCLEOTIDE SEQUENCE [LARGE SCALE GENOMIC DNA]</scope>
    <source>
        <strain evidence="11 12">CBS 763.97</strain>
    </source>
</reference>
<keyword evidence="4 11" id="KW-0808">Transferase</keyword>
<evidence type="ECO:0000256" key="7">
    <source>
        <dbReference type="ARBA" id="ARBA00022989"/>
    </source>
</evidence>
<dbReference type="PANTHER" id="PTHR31646:SF1">
    <property type="entry name" value="ALPHA-1,2-MANNOSYLTRANSFERASE MNN2"/>
    <property type="match status" value="1"/>
</dbReference>
<sequence>MLNDVKCSNRRIIRVRCLIAAIILSTSIFWKGSLYYGSMLSIPLRDAQTQLSLHLYPLLEEHRPQCSPPTLHGNAGLHRFNPIVGTPQENHLVDPDGFVEPMQVAHDSFVQAIRHTQIERAYIRGTKGIVSSAGGKYLPTFIIFLRLLRRTGARLPVELFMKDWIEYEPYICEVVLPSLNGKCVVLSEVFTGPDGAKPDLEHFQLKAFSILFSSFQDVIWMDSDCFFLYDPTNLLTSKPFTSTGLVTWPDFWSYTVSPTYYNISRQAIIPTTARQSTEAGMFLISKKTHFRSLLLSAYYNYHASYFYTMISQGAPGEGDKDTFVLAASALGEKFHTVGEKVADLGHPAPDGGVLGAAMLHADPIEDYKLTRQGRWRVRDESVAKAPRGYWLHAYSPKFNAGEDLFSKKTQDKDGHPGRAYTSKEETLKRLGYDAERDLWEETKTVTCTLEHAFDAWKTKTGLCETVTKHWDAVQYNSNMQIKSLFVVLTGLMAFAAAAPAEAEARDTANVQARKSWTAEGGCKTDWAGRCNAQCIGEGVRSHGCKKGDISSGIESSHCVIGWNICKCSC</sequence>
<evidence type="ECO:0000256" key="5">
    <source>
        <dbReference type="ARBA" id="ARBA00022692"/>
    </source>
</evidence>
<keyword evidence="9 10" id="KW-0472">Membrane</keyword>
<protein>
    <submittedName>
        <fullName evidence="11">Mannosyltransferase putative-domain-containing protein</fullName>
    </submittedName>
</protein>
<name>A0A5N7AF23_9EURO</name>
<keyword evidence="7 10" id="KW-1133">Transmembrane helix</keyword>
<evidence type="ECO:0000256" key="4">
    <source>
        <dbReference type="ARBA" id="ARBA00022679"/>
    </source>
</evidence>
<accession>A0A5N7AF23</accession>
<comment type="similarity">
    <text evidence="3">Belongs to the MNN1/MNT family.</text>
</comment>
<comment type="subcellular location">
    <subcellularLocation>
        <location evidence="1">Golgi apparatus membrane</location>
        <topology evidence="1">Single-pass type II membrane protein</topology>
    </subcellularLocation>
</comment>
<dbReference type="RefSeq" id="XP_031931552.1">
    <property type="nucleotide sequence ID" value="XM_032071892.1"/>
</dbReference>
<dbReference type="GO" id="GO:0000139">
    <property type="term" value="C:Golgi membrane"/>
    <property type="evidence" value="ECO:0007669"/>
    <property type="project" value="UniProtKB-SubCell"/>
</dbReference>
<proteinExistence type="inferred from homology"/>
<evidence type="ECO:0000256" key="6">
    <source>
        <dbReference type="ARBA" id="ARBA00022968"/>
    </source>
</evidence>
<dbReference type="SUPFAM" id="SSF53448">
    <property type="entry name" value="Nucleotide-diphospho-sugar transferases"/>
    <property type="match status" value="1"/>
</dbReference>
<keyword evidence="12" id="KW-1185">Reference proteome</keyword>
<evidence type="ECO:0000256" key="1">
    <source>
        <dbReference type="ARBA" id="ARBA00004323"/>
    </source>
</evidence>
<dbReference type="InterPro" id="IPR029044">
    <property type="entry name" value="Nucleotide-diphossugar_trans"/>
</dbReference>
<evidence type="ECO:0000256" key="10">
    <source>
        <dbReference type="SAM" id="Phobius"/>
    </source>
</evidence>
<evidence type="ECO:0000256" key="9">
    <source>
        <dbReference type="ARBA" id="ARBA00023136"/>
    </source>
</evidence>